<accession>A0A7W7Z749</accession>
<name>A0A7W7Z749_9BRAD</name>
<evidence type="ECO:0000313" key="2">
    <source>
        <dbReference type="Proteomes" id="UP000542353"/>
    </source>
</evidence>
<keyword evidence="2" id="KW-1185">Reference proteome</keyword>
<sequence length="31" mass="3348">MLAGDGFEGVVNAQQCKRAGPPKRLAFRCAR</sequence>
<dbReference type="EMBL" id="JACHIH010000033">
    <property type="protein sequence ID" value="MBB5049271.1"/>
    <property type="molecule type" value="Genomic_DNA"/>
</dbReference>
<dbReference type="Proteomes" id="UP000542353">
    <property type="component" value="Unassembled WGS sequence"/>
</dbReference>
<proteinExistence type="predicted"/>
<gene>
    <name evidence="1" type="ORF">HNR60_004047</name>
</gene>
<reference evidence="1 2" key="1">
    <citation type="submission" date="2020-08" db="EMBL/GenBank/DDBJ databases">
        <title>Genomic Encyclopedia of Type Strains, Phase IV (KMG-IV): sequencing the most valuable type-strain genomes for metagenomic binning, comparative biology and taxonomic classification.</title>
        <authorList>
            <person name="Goeker M."/>
        </authorList>
    </citation>
    <scope>NUCLEOTIDE SEQUENCE [LARGE SCALE GENOMIC DNA]</scope>
    <source>
        <strain evidence="1 2">DSM 12706</strain>
    </source>
</reference>
<evidence type="ECO:0000313" key="1">
    <source>
        <dbReference type="EMBL" id="MBB5049271.1"/>
    </source>
</evidence>
<organism evidence="1 2">
    <name type="scientific">Rhodopseudomonas rhenobacensis</name>
    <dbReference type="NCBI Taxonomy" id="87461"/>
    <lineage>
        <taxon>Bacteria</taxon>
        <taxon>Pseudomonadati</taxon>
        <taxon>Pseudomonadota</taxon>
        <taxon>Alphaproteobacteria</taxon>
        <taxon>Hyphomicrobiales</taxon>
        <taxon>Nitrobacteraceae</taxon>
        <taxon>Rhodopseudomonas</taxon>
    </lineage>
</organism>
<comment type="caution">
    <text evidence="1">The sequence shown here is derived from an EMBL/GenBank/DDBJ whole genome shotgun (WGS) entry which is preliminary data.</text>
</comment>
<dbReference type="AlphaFoldDB" id="A0A7W7Z749"/>
<protein>
    <submittedName>
        <fullName evidence="1">Uncharacterized protein</fullName>
    </submittedName>
</protein>